<dbReference type="Pfam" id="PF13356">
    <property type="entry name" value="Arm-DNA-bind_3"/>
    <property type="match status" value="1"/>
</dbReference>
<dbReference type="SUPFAM" id="SSF56349">
    <property type="entry name" value="DNA breaking-rejoining enzymes"/>
    <property type="match status" value="1"/>
</dbReference>
<dbReference type="Pfam" id="PF22022">
    <property type="entry name" value="Phage_int_M"/>
    <property type="match status" value="1"/>
</dbReference>
<dbReference type="Gene3D" id="1.10.443.10">
    <property type="entry name" value="Intergrase catalytic core"/>
    <property type="match status" value="1"/>
</dbReference>
<evidence type="ECO:0000259" key="6">
    <source>
        <dbReference type="PROSITE" id="PS51898"/>
    </source>
</evidence>
<dbReference type="GO" id="GO:0006310">
    <property type="term" value="P:DNA recombination"/>
    <property type="evidence" value="ECO:0007669"/>
    <property type="project" value="UniProtKB-KW"/>
</dbReference>
<comment type="caution">
    <text evidence="8">The sequence shown here is derived from an EMBL/GenBank/DDBJ whole genome shotgun (WGS) entry which is preliminary data.</text>
</comment>
<comment type="similarity">
    <text evidence="1">Belongs to the 'phage' integrase family.</text>
</comment>
<keyword evidence="3 5" id="KW-0238">DNA-binding</keyword>
<proteinExistence type="inferred from homology"/>
<dbReference type="InterPro" id="IPR002104">
    <property type="entry name" value="Integrase_catalytic"/>
</dbReference>
<dbReference type="Gene3D" id="1.10.150.130">
    <property type="match status" value="1"/>
</dbReference>
<dbReference type="PROSITE" id="PS51900">
    <property type="entry name" value="CB"/>
    <property type="match status" value="1"/>
</dbReference>
<evidence type="ECO:0000256" key="5">
    <source>
        <dbReference type="PROSITE-ProRule" id="PRU01248"/>
    </source>
</evidence>
<dbReference type="Proteomes" id="UP000573499">
    <property type="component" value="Unassembled WGS sequence"/>
</dbReference>
<evidence type="ECO:0000256" key="1">
    <source>
        <dbReference type="ARBA" id="ARBA00008857"/>
    </source>
</evidence>
<accession>A0A7W2FE01</accession>
<evidence type="ECO:0000256" key="3">
    <source>
        <dbReference type="ARBA" id="ARBA00023125"/>
    </source>
</evidence>
<keyword evidence="4" id="KW-0233">DNA recombination</keyword>
<evidence type="ECO:0000313" key="9">
    <source>
        <dbReference type="Proteomes" id="UP000573499"/>
    </source>
</evidence>
<reference evidence="8 9" key="1">
    <citation type="submission" date="2020-07" db="EMBL/GenBank/DDBJ databases">
        <title>Novel species isolated from subtropical streams in China.</title>
        <authorList>
            <person name="Lu H."/>
        </authorList>
    </citation>
    <scope>NUCLEOTIDE SEQUENCE [LARGE SCALE GENOMIC DNA]</scope>
    <source>
        <strain evidence="8 9">LX47W</strain>
    </source>
</reference>
<sequence length="424" mass="47381">MAGGINKLSDKAVRAFLANATLRERLSDGGSLYLFITPAGTPTWRVKYRDFNNREQIHSPGIFPETSLAAARVARAQVKEWLKAGIDPATAKRMAKATAATNIENTFQAVAAMWLAKQKPEWSAVHYTKSARAIERDINPGLGKLPIGEITPLIVANAVDEVSKRGAKETAVRILQHVNSIFKYARAKGYCTTNPADGVEEALLTPDDSKPRPAIVDLNELGKIMRTAKTTSNSQVVHRAHRLCAFTGARINNVIQAEWKEFDLDGETPMWTIPRAKLKIKKRSYDHRIPLHTIVVAELREWRDAIGSKGYVFPSSASKLGHVTREGVEKLYRESLSLRDVHSPHSWRSAIKTNTIERGWADKEVSKIALDHLHDDEVALAYDHGERFSKRVHLFHTWQSVLLAAERGEHQIPFDKLHLHVAAA</sequence>
<dbReference type="GO" id="GO:0015074">
    <property type="term" value="P:DNA integration"/>
    <property type="evidence" value="ECO:0007669"/>
    <property type="project" value="UniProtKB-KW"/>
</dbReference>
<dbReference type="InterPro" id="IPR053876">
    <property type="entry name" value="Phage_int_M"/>
</dbReference>
<dbReference type="InterPro" id="IPR050808">
    <property type="entry name" value="Phage_Integrase"/>
</dbReference>
<organism evidence="8 9">
    <name type="scientific">Rugamonas apoptosis</name>
    <dbReference type="NCBI Taxonomy" id="2758570"/>
    <lineage>
        <taxon>Bacteria</taxon>
        <taxon>Pseudomonadati</taxon>
        <taxon>Pseudomonadota</taxon>
        <taxon>Betaproteobacteria</taxon>
        <taxon>Burkholderiales</taxon>
        <taxon>Oxalobacteraceae</taxon>
        <taxon>Telluria group</taxon>
        <taxon>Rugamonas</taxon>
    </lineage>
</organism>
<gene>
    <name evidence="8" type="ORF">H3H39_23390</name>
</gene>
<dbReference type="Gene3D" id="3.30.160.390">
    <property type="entry name" value="Integrase, DNA-binding domain"/>
    <property type="match status" value="1"/>
</dbReference>
<dbReference type="GO" id="GO:0003677">
    <property type="term" value="F:DNA binding"/>
    <property type="evidence" value="ECO:0007669"/>
    <property type="project" value="UniProtKB-UniRule"/>
</dbReference>
<keyword evidence="2" id="KW-0229">DNA integration</keyword>
<dbReference type="PROSITE" id="PS51898">
    <property type="entry name" value="TYR_RECOMBINASE"/>
    <property type="match status" value="1"/>
</dbReference>
<protein>
    <submittedName>
        <fullName evidence="8">Integrase arm-type DNA-binding domain-containing protein</fullName>
    </submittedName>
</protein>
<dbReference type="Pfam" id="PF00589">
    <property type="entry name" value="Phage_integrase"/>
    <property type="match status" value="1"/>
</dbReference>
<name>A0A7W2FE01_9BURK</name>
<dbReference type="EMBL" id="JACEZU010000014">
    <property type="protein sequence ID" value="MBA5689996.1"/>
    <property type="molecule type" value="Genomic_DNA"/>
</dbReference>
<dbReference type="InterPro" id="IPR011010">
    <property type="entry name" value="DNA_brk_join_enz"/>
</dbReference>
<dbReference type="InterPro" id="IPR010998">
    <property type="entry name" value="Integrase_recombinase_N"/>
</dbReference>
<dbReference type="InterPro" id="IPR025166">
    <property type="entry name" value="Integrase_DNA_bind_dom"/>
</dbReference>
<dbReference type="PANTHER" id="PTHR30629">
    <property type="entry name" value="PROPHAGE INTEGRASE"/>
    <property type="match status" value="1"/>
</dbReference>
<evidence type="ECO:0000259" key="7">
    <source>
        <dbReference type="PROSITE" id="PS51900"/>
    </source>
</evidence>
<dbReference type="AlphaFoldDB" id="A0A7W2FE01"/>
<evidence type="ECO:0000256" key="4">
    <source>
        <dbReference type="ARBA" id="ARBA00023172"/>
    </source>
</evidence>
<dbReference type="RefSeq" id="WP_182156802.1">
    <property type="nucleotide sequence ID" value="NZ_JACEZU010000014.1"/>
</dbReference>
<dbReference type="InterPro" id="IPR044068">
    <property type="entry name" value="CB"/>
</dbReference>
<dbReference type="InterPro" id="IPR038488">
    <property type="entry name" value="Integrase_DNA-bd_sf"/>
</dbReference>
<dbReference type="PANTHER" id="PTHR30629:SF2">
    <property type="entry name" value="PROPHAGE INTEGRASE INTS-RELATED"/>
    <property type="match status" value="1"/>
</dbReference>
<feature type="domain" description="Core-binding (CB)" evidence="7">
    <location>
        <begin position="105"/>
        <end position="186"/>
    </location>
</feature>
<dbReference type="InterPro" id="IPR013762">
    <property type="entry name" value="Integrase-like_cat_sf"/>
</dbReference>
<keyword evidence="9" id="KW-1185">Reference proteome</keyword>
<feature type="domain" description="Tyr recombinase" evidence="6">
    <location>
        <begin position="211"/>
        <end position="395"/>
    </location>
</feature>
<evidence type="ECO:0000256" key="2">
    <source>
        <dbReference type="ARBA" id="ARBA00022908"/>
    </source>
</evidence>
<evidence type="ECO:0000313" key="8">
    <source>
        <dbReference type="EMBL" id="MBA5689996.1"/>
    </source>
</evidence>